<keyword evidence="2" id="KW-1003">Cell membrane</keyword>
<dbReference type="InterPro" id="IPR054529">
    <property type="entry name" value="TcaA_2nd"/>
</dbReference>
<name>A0A150L1F7_9BACI</name>
<dbReference type="Pfam" id="PF22820">
    <property type="entry name" value="TcaA_3rd_4th"/>
    <property type="match status" value="1"/>
</dbReference>
<keyword evidence="10" id="KW-1185">Reference proteome</keyword>
<accession>A0A150L1F7</accession>
<dbReference type="Pfam" id="PF22813">
    <property type="entry name" value="TcaA_2nd"/>
    <property type="match status" value="1"/>
</dbReference>
<organism evidence="9 10">
    <name type="scientific">Heyndrickxia sporothermodurans</name>
    <dbReference type="NCBI Taxonomy" id="46224"/>
    <lineage>
        <taxon>Bacteria</taxon>
        <taxon>Bacillati</taxon>
        <taxon>Bacillota</taxon>
        <taxon>Bacilli</taxon>
        <taxon>Bacillales</taxon>
        <taxon>Bacillaceae</taxon>
        <taxon>Heyndrickxia</taxon>
    </lineage>
</organism>
<evidence type="ECO:0000259" key="6">
    <source>
        <dbReference type="Pfam" id="PF22813"/>
    </source>
</evidence>
<evidence type="ECO:0000256" key="2">
    <source>
        <dbReference type="ARBA" id="ARBA00022475"/>
    </source>
</evidence>
<evidence type="ECO:0000256" key="3">
    <source>
        <dbReference type="ARBA" id="ARBA00022692"/>
    </source>
</evidence>
<evidence type="ECO:0000259" key="8">
    <source>
        <dbReference type="Pfam" id="PF22820"/>
    </source>
</evidence>
<dbReference type="OrthoDB" id="1682769at2"/>
<protein>
    <submittedName>
        <fullName evidence="9">Uncharacterized protein</fullName>
    </submittedName>
</protein>
<keyword evidence="5" id="KW-0472">Membrane</keyword>
<dbReference type="InterPro" id="IPR054530">
    <property type="entry name" value="TcaA_4th"/>
</dbReference>
<dbReference type="PANTHER" id="PTHR40038:SF1">
    <property type="entry name" value="MEMBRANE-ASSOCIATED PROTEIN TCAA"/>
    <property type="match status" value="1"/>
</dbReference>
<comment type="subcellular location">
    <subcellularLocation>
        <location evidence="1">Cell membrane</location>
        <topology evidence="1">Single-pass membrane protein</topology>
    </subcellularLocation>
</comment>
<dbReference type="EMBL" id="LQYN01000056">
    <property type="protein sequence ID" value="KYD05522.1"/>
    <property type="molecule type" value="Genomic_DNA"/>
</dbReference>
<dbReference type="AlphaFoldDB" id="A0A150L1F7"/>
<dbReference type="RefSeq" id="WP_066231894.1">
    <property type="nucleotide sequence ID" value="NZ_JABWTQ010000142.1"/>
</dbReference>
<evidence type="ECO:0000259" key="7">
    <source>
        <dbReference type="Pfam" id="PF22819"/>
    </source>
</evidence>
<evidence type="ECO:0000256" key="4">
    <source>
        <dbReference type="ARBA" id="ARBA00022989"/>
    </source>
</evidence>
<dbReference type="PATRIC" id="fig|46224.3.peg.3223"/>
<reference evidence="9 10" key="1">
    <citation type="submission" date="2016-01" db="EMBL/GenBank/DDBJ databases">
        <title>Genome Sequences of Twelve Sporeforming Bacillus Species Isolated from Foods.</title>
        <authorList>
            <person name="Berendsen E.M."/>
            <person name="Wells-Bennik M.H."/>
            <person name="Krawcyk A.O."/>
            <person name="De Jong A."/>
            <person name="Holsappel S."/>
            <person name="Eijlander R.T."/>
            <person name="Kuipers O.P."/>
        </authorList>
    </citation>
    <scope>NUCLEOTIDE SEQUENCE [LARGE SCALE GENOMIC DNA]</scope>
    <source>
        <strain evidence="9 10">B4102</strain>
    </source>
</reference>
<comment type="caution">
    <text evidence="9">The sequence shown here is derived from an EMBL/GenBank/DDBJ whole genome shotgun (WGS) entry which is preliminary data.</text>
</comment>
<keyword evidence="3" id="KW-0812">Transmembrane</keyword>
<dbReference type="GO" id="GO:0005886">
    <property type="term" value="C:plasma membrane"/>
    <property type="evidence" value="ECO:0007669"/>
    <property type="project" value="UniProtKB-SubCell"/>
</dbReference>
<dbReference type="Proteomes" id="UP000075666">
    <property type="component" value="Unassembled WGS sequence"/>
</dbReference>
<evidence type="ECO:0000256" key="1">
    <source>
        <dbReference type="ARBA" id="ARBA00004162"/>
    </source>
</evidence>
<gene>
    <name evidence="9" type="ORF">B4102_3246</name>
</gene>
<feature type="domain" description="TcaA second" evidence="6">
    <location>
        <begin position="75"/>
        <end position="176"/>
    </location>
</feature>
<dbReference type="InterPro" id="IPR054528">
    <property type="entry name" value="TcaA_5th"/>
</dbReference>
<sequence length="460" mass="52384">MTFCKNCGSKLQQGQTFCNQCGEKNGEEVPLQPSSTRVKSSYHFPKKAWYYIIPIFALVIIVIGAYLFLSEQYKPNKVIDKFETAVKKKDTKDLTKLMNDGQTEILVKADDVEGYISYLTKENEFSDLVKQLQKQSSQIKGDQKLYPIKDQYGNELFILQKKAKKKWGIFDQYVIKFIPIDVKVSSNFPNTKVSIKGKKAKTIQSEDDVVDLGKTFPGTFQIEAESVGKYSTFKAKEKVDFSEASDNVLEHQINFEGDYISVYSNYSDAEIFINDKDIGMSVGDSEEIGPIATDGSVKIYAKRNFPTGSKKSQIITVTSNDDINLTFDESPTEKVEDPQTALTDFMRSYLSDSVSAINSNDFSYVSDKLDPDGPAYKESKDYAKYLYEKGITEESLNVEVTDYKILDATTFEVSTYEEYNIYSPKKDEDKFRAYKSIYKIKVDADWNFKVNKLVKTTEIK</sequence>
<feature type="domain" description="TcaA protein NTF2-like" evidence="7">
    <location>
        <begin position="339"/>
        <end position="453"/>
    </location>
</feature>
<proteinExistence type="predicted"/>
<dbReference type="Pfam" id="PF22819">
    <property type="entry name" value="TcaA_5th"/>
    <property type="match status" value="1"/>
</dbReference>
<dbReference type="GeneID" id="62497836"/>
<feature type="domain" description="TcaA 4th" evidence="8">
    <location>
        <begin position="256"/>
        <end position="327"/>
    </location>
</feature>
<evidence type="ECO:0000256" key="5">
    <source>
        <dbReference type="ARBA" id="ARBA00023136"/>
    </source>
</evidence>
<keyword evidence="4" id="KW-1133">Transmembrane helix</keyword>
<evidence type="ECO:0000313" key="9">
    <source>
        <dbReference type="EMBL" id="KYD05522.1"/>
    </source>
</evidence>
<dbReference type="STRING" id="46224.B4102_3246"/>
<evidence type="ECO:0000313" key="10">
    <source>
        <dbReference type="Proteomes" id="UP000075666"/>
    </source>
</evidence>
<dbReference type="PANTHER" id="PTHR40038">
    <property type="entry name" value="MEMBRANE-ASSOCIATED PROTEIN TCAA"/>
    <property type="match status" value="1"/>
</dbReference>